<dbReference type="SUPFAM" id="SSF109604">
    <property type="entry name" value="HD-domain/PDEase-like"/>
    <property type="match status" value="1"/>
</dbReference>
<accession>A0A1N6R6V9</accession>
<dbReference type="STRING" id="34027.SAMN05421829_103106"/>
<dbReference type="PANTHER" id="PTHR33525">
    <property type="match status" value="1"/>
</dbReference>
<reference evidence="3" key="1">
    <citation type="submission" date="2017-01" db="EMBL/GenBank/DDBJ databases">
        <authorList>
            <person name="Varghese N."/>
            <person name="Submissions S."/>
        </authorList>
    </citation>
    <scope>NUCLEOTIDE SEQUENCE [LARGE SCALE GENOMIC DNA]</scope>
    <source>
        <strain evidence="3">ATCC 51758</strain>
    </source>
</reference>
<organism evidence="2 3">
    <name type="scientific">Aromatoleum tolulyticum</name>
    <dbReference type="NCBI Taxonomy" id="34027"/>
    <lineage>
        <taxon>Bacteria</taxon>
        <taxon>Pseudomonadati</taxon>
        <taxon>Pseudomonadota</taxon>
        <taxon>Betaproteobacteria</taxon>
        <taxon>Rhodocyclales</taxon>
        <taxon>Rhodocyclaceae</taxon>
        <taxon>Aromatoleum</taxon>
    </lineage>
</organism>
<dbReference type="Pfam" id="PF08668">
    <property type="entry name" value="HDOD"/>
    <property type="match status" value="1"/>
</dbReference>
<dbReference type="RefSeq" id="WP_076601118.1">
    <property type="nucleotide sequence ID" value="NZ_FTMD01000003.1"/>
</dbReference>
<dbReference type="AlphaFoldDB" id="A0A1N6R6V9"/>
<keyword evidence="3" id="KW-1185">Reference proteome</keyword>
<gene>
    <name evidence="2" type="ORF">SAMN05421829_103106</name>
</gene>
<dbReference type="PROSITE" id="PS51833">
    <property type="entry name" value="HDOD"/>
    <property type="match status" value="1"/>
</dbReference>
<proteinExistence type="predicted"/>
<dbReference type="PANTHER" id="PTHR33525:SF3">
    <property type="entry name" value="RIBONUCLEASE Y"/>
    <property type="match status" value="1"/>
</dbReference>
<evidence type="ECO:0000259" key="1">
    <source>
        <dbReference type="PROSITE" id="PS51833"/>
    </source>
</evidence>
<dbReference type="Gene3D" id="1.10.3210.10">
    <property type="entry name" value="Hypothetical protein af1432"/>
    <property type="match status" value="1"/>
</dbReference>
<dbReference type="OrthoDB" id="9797768at2"/>
<evidence type="ECO:0000313" key="2">
    <source>
        <dbReference type="EMBL" id="SIQ24382.1"/>
    </source>
</evidence>
<name>A0A1N6R6V9_9RHOO</name>
<feature type="domain" description="HDOD" evidence="1">
    <location>
        <begin position="26"/>
        <end position="215"/>
    </location>
</feature>
<dbReference type="EMBL" id="FTMD01000003">
    <property type="protein sequence ID" value="SIQ24382.1"/>
    <property type="molecule type" value="Genomic_DNA"/>
</dbReference>
<evidence type="ECO:0000313" key="3">
    <source>
        <dbReference type="Proteomes" id="UP000186819"/>
    </source>
</evidence>
<dbReference type="Proteomes" id="UP000186819">
    <property type="component" value="Unassembled WGS sequence"/>
</dbReference>
<dbReference type="InterPro" id="IPR013976">
    <property type="entry name" value="HDOD"/>
</dbReference>
<sequence>MKDFDSQARAFGEQIEAEIAEGHLSFPTSLDVSLRIKRLADSPASSLEEIAAAVKTEPVLSAKTVRMANAVALNPHATPITNVADAVRRIGLSSLRCLAFSVAAEQLAQDHRSPKMRAIASGLWMHSVDVAAWSYALARDLRVVNPDTAMFAGMMADIGQFLLLARSADYPALEDDLPRFAEFVTTWSEPVSESVLEVFELPESILDAFECSNPYGGAWPPANLADILFVAGLAVETPNPFDKLLGLDHRAGLLDAATHNIDPQDLAHLLESARENRQLILAALCG</sequence>
<protein>
    <submittedName>
        <fullName evidence="2">HDOD domain-containing protein</fullName>
    </submittedName>
</protein>
<dbReference type="InterPro" id="IPR052340">
    <property type="entry name" value="RNase_Y/CdgJ"/>
</dbReference>